<protein>
    <submittedName>
        <fullName evidence="6">Dehydrogenase with different specificitie</fullName>
    </submittedName>
</protein>
<name>A0A2I2FNJ9_ASPCN</name>
<dbReference type="InterPro" id="IPR002347">
    <property type="entry name" value="SDR_fam"/>
</dbReference>
<feature type="compositionally biased region" description="Low complexity" evidence="4">
    <location>
        <begin position="409"/>
        <end position="418"/>
    </location>
</feature>
<evidence type="ECO:0000313" key="6">
    <source>
        <dbReference type="EMBL" id="PLB42209.1"/>
    </source>
</evidence>
<evidence type="ECO:0000256" key="4">
    <source>
        <dbReference type="SAM" id="MobiDB-lite"/>
    </source>
</evidence>
<reference evidence="6 7" key="1">
    <citation type="submission" date="2017-12" db="EMBL/GenBank/DDBJ databases">
        <authorList>
            <consortium name="DOE Joint Genome Institute"/>
            <person name="Haridas S."/>
            <person name="Kjaerbolling I."/>
            <person name="Vesth T.C."/>
            <person name="Frisvad J.C."/>
            <person name="Nybo J.L."/>
            <person name="Theobald S."/>
            <person name="Kuo A."/>
            <person name="Bowyer P."/>
            <person name="Matsuda Y."/>
            <person name="Mondo S."/>
            <person name="Lyhne E.K."/>
            <person name="Kogle M.E."/>
            <person name="Clum A."/>
            <person name="Lipzen A."/>
            <person name="Salamov A."/>
            <person name="Ngan C.Y."/>
            <person name="Daum C."/>
            <person name="Chiniquy J."/>
            <person name="Barry K."/>
            <person name="LaButti K."/>
            <person name="Simmons B.A."/>
            <person name="Magnuson J.K."/>
            <person name="Mortensen U.H."/>
            <person name="Larsen T.O."/>
            <person name="Grigoriev I.V."/>
            <person name="Baker S.E."/>
            <person name="Andersen M.R."/>
            <person name="Nordberg H.P."/>
            <person name="Cantor M.N."/>
            <person name="Hua S.X."/>
        </authorList>
    </citation>
    <scope>NUCLEOTIDE SEQUENCE [LARGE SCALE GENOMIC DNA]</scope>
    <source>
        <strain evidence="6 7">CBS 102.13</strain>
    </source>
</reference>
<evidence type="ECO:0000256" key="5">
    <source>
        <dbReference type="SAM" id="Phobius"/>
    </source>
</evidence>
<sequence length="465" mass="50696">MPIPLITQGIRDGISSIPYAAHILQVAPWVLILAALKYYFGGARNGSERVMHSKVVMVTGGTSGIGASVVYELASRGAQVIILTQHSPSDIFLVDYIEDVRRSTGNHLVFAEQVDLSSLHSIRTFATKWIDNVPARRLDMLILCANTASPSSSLLSTSPRRVTQDGLDEEWQVNYLSNFHLLSILSPALRAQPAHRDVRVIFTTCASYMGARLDLKQADTAPVPATHNLPTQSKPKPKSKSSSNQQTPPPKKKPSSLFGVSKLSLMVFAHTFQKHLNAVKRPDGQPPCTRVLVVDPGFSRTPGMRRWLTGGSLWGLLFYLITWPVWWLILKSPQQGAQSILYAAMEARYGRGEGGWMIKECCEVGYARHEITDEAVAKRLWEFSEKQIETVETETAIKRALATKEKQAQAEAEAQAATPSAGTKDATPGSRRSRKGQNPTSTSASASASDSTSAPASASTSSARK</sequence>
<feature type="transmembrane region" description="Helical" evidence="5">
    <location>
        <begin position="307"/>
        <end position="329"/>
    </location>
</feature>
<feature type="region of interest" description="Disordered" evidence="4">
    <location>
        <begin position="407"/>
        <end position="465"/>
    </location>
</feature>
<comment type="similarity">
    <text evidence="1">Belongs to the short-chain dehydrogenases/reductases (SDR) family.</text>
</comment>
<evidence type="ECO:0000313" key="7">
    <source>
        <dbReference type="Proteomes" id="UP000234585"/>
    </source>
</evidence>
<feature type="region of interest" description="Disordered" evidence="4">
    <location>
        <begin position="220"/>
        <end position="256"/>
    </location>
</feature>
<dbReference type="GeneID" id="36527722"/>
<keyword evidence="7" id="KW-1185">Reference proteome</keyword>
<dbReference type="Gene3D" id="3.40.50.720">
    <property type="entry name" value="NAD(P)-binding Rossmann-like Domain"/>
    <property type="match status" value="1"/>
</dbReference>
<keyword evidence="3" id="KW-0560">Oxidoreductase</keyword>
<dbReference type="GO" id="GO:0016491">
    <property type="term" value="F:oxidoreductase activity"/>
    <property type="evidence" value="ECO:0007669"/>
    <property type="project" value="UniProtKB-KW"/>
</dbReference>
<dbReference type="InterPro" id="IPR036291">
    <property type="entry name" value="NAD(P)-bd_dom_sf"/>
</dbReference>
<dbReference type="PANTHER" id="PTHR24320">
    <property type="entry name" value="RETINOL DEHYDROGENASE"/>
    <property type="match status" value="1"/>
</dbReference>
<keyword evidence="5" id="KW-0812">Transmembrane</keyword>
<evidence type="ECO:0000256" key="2">
    <source>
        <dbReference type="ARBA" id="ARBA00022857"/>
    </source>
</evidence>
<evidence type="ECO:0000256" key="1">
    <source>
        <dbReference type="ARBA" id="ARBA00006484"/>
    </source>
</evidence>
<dbReference type="PANTHER" id="PTHR24320:SF285">
    <property type="entry name" value="RETINOL DEHYDROGENASE 14"/>
    <property type="match status" value="1"/>
</dbReference>
<evidence type="ECO:0000256" key="3">
    <source>
        <dbReference type="ARBA" id="ARBA00023002"/>
    </source>
</evidence>
<dbReference type="SUPFAM" id="SSF51735">
    <property type="entry name" value="NAD(P)-binding Rossmann-fold domains"/>
    <property type="match status" value="1"/>
</dbReference>
<dbReference type="Proteomes" id="UP000234585">
    <property type="component" value="Unassembled WGS sequence"/>
</dbReference>
<dbReference type="RefSeq" id="XP_024676221.1">
    <property type="nucleotide sequence ID" value="XM_024820562.1"/>
</dbReference>
<feature type="compositionally biased region" description="Low complexity" evidence="4">
    <location>
        <begin position="230"/>
        <end position="246"/>
    </location>
</feature>
<gene>
    <name evidence="6" type="ORF">BDW47DRAFT_98048</name>
</gene>
<organism evidence="6 7">
    <name type="scientific">Aspergillus candidus</name>
    <dbReference type="NCBI Taxonomy" id="41067"/>
    <lineage>
        <taxon>Eukaryota</taxon>
        <taxon>Fungi</taxon>
        <taxon>Dikarya</taxon>
        <taxon>Ascomycota</taxon>
        <taxon>Pezizomycotina</taxon>
        <taxon>Eurotiomycetes</taxon>
        <taxon>Eurotiomycetidae</taxon>
        <taxon>Eurotiales</taxon>
        <taxon>Aspergillaceae</taxon>
        <taxon>Aspergillus</taxon>
        <taxon>Aspergillus subgen. Circumdati</taxon>
    </lineage>
</organism>
<keyword evidence="2" id="KW-0521">NADP</keyword>
<accession>A0A2I2FNJ9</accession>
<proteinExistence type="inferred from homology"/>
<dbReference type="OrthoDB" id="191979at2759"/>
<keyword evidence="5" id="KW-0472">Membrane</keyword>
<feature type="transmembrane region" description="Helical" evidence="5">
    <location>
        <begin position="20"/>
        <end position="40"/>
    </location>
</feature>
<dbReference type="Pfam" id="PF00106">
    <property type="entry name" value="adh_short"/>
    <property type="match status" value="1"/>
</dbReference>
<dbReference type="EMBL" id="KZ559118">
    <property type="protein sequence ID" value="PLB42209.1"/>
    <property type="molecule type" value="Genomic_DNA"/>
</dbReference>
<keyword evidence="5" id="KW-1133">Transmembrane helix</keyword>
<dbReference type="STRING" id="41067.A0A2I2FNJ9"/>
<feature type="compositionally biased region" description="Low complexity" evidence="4">
    <location>
        <begin position="440"/>
        <end position="465"/>
    </location>
</feature>
<dbReference type="AlphaFoldDB" id="A0A2I2FNJ9"/>